<dbReference type="PATRIC" id="fig|1481663.12.peg.2720"/>
<feature type="transmembrane region" description="Helical" evidence="1">
    <location>
        <begin position="80"/>
        <end position="102"/>
    </location>
</feature>
<feature type="transmembrane region" description="Helical" evidence="1">
    <location>
        <begin position="57"/>
        <end position="74"/>
    </location>
</feature>
<reference evidence="2 3" key="1">
    <citation type="journal article" date="2015" name="Genome Biol. Evol.">
        <title>The Dynamics of Genetic Interactions between Vibrio metoecus and Vibrio cholerae, Two Close Relatives Co-Occurring in the Environment.</title>
        <authorList>
            <person name="Orata F.D."/>
            <person name="Kirchberger P.C."/>
            <person name="Meheust R."/>
            <person name="Barlow E.J."/>
            <person name="Tarr C.L."/>
            <person name="Boucher Y."/>
        </authorList>
    </citation>
    <scope>NUCLEOTIDE SEQUENCE [LARGE SCALE GENOMIC DNA]</scope>
    <source>
        <strain evidence="2 3">YB5B04</strain>
    </source>
</reference>
<dbReference type="RefSeq" id="WP_055065360.1">
    <property type="nucleotide sequence ID" value="NZ_LBGP01000043.1"/>
</dbReference>
<keyword evidence="1" id="KW-0812">Transmembrane</keyword>
<comment type="caution">
    <text evidence="2">The sequence shown here is derived from an EMBL/GenBank/DDBJ whole genome shotgun (WGS) entry which is preliminary data.</text>
</comment>
<dbReference type="AlphaFoldDB" id="A0A0Q0PVV6"/>
<evidence type="ECO:0000313" key="2">
    <source>
        <dbReference type="EMBL" id="KQA96967.1"/>
    </source>
</evidence>
<keyword evidence="1" id="KW-0472">Membrane</keyword>
<organism evidence="2 3">
    <name type="scientific">Vibrio metoecus</name>
    <dbReference type="NCBI Taxonomy" id="1481663"/>
    <lineage>
        <taxon>Bacteria</taxon>
        <taxon>Pseudomonadati</taxon>
        <taxon>Pseudomonadota</taxon>
        <taxon>Gammaproteobacteria</taxon>
        <taxon>Vibrionales</taxon>
        <taxon>Vibrionaceae</taxon>
        <taxon>Vibrio</taxon>
    </lineage>
</organism>
<gene>
    <name evidence="2" type="ORF">XV92_18150</name>
</gene>
<proteinExistence type="predicted"/>
<keyword evidence="1" id="KW-1133">Transmembrane helix</keyword>
<sequence>MKEETMARYRVGDKYLSENEYKEHVSSNWEFGLFIIGAVITGIVMNKWLVEFGLIKEIRFALVIVTAIISGYLISKLSNIVRFIVGLSIIGFVLWAIFSFIWDVM</sequence>
<evidence type="ECO:0000256" key="1">
    <source>
        <dbReference type="SAM" id="Phobius"/>
    </source>
</evidence>
<evidence type="ECO:0000313" key="3">
    <source>
        <dbReference type="Proteomes" id="UP000050491"/>
    </source>
</evidence>
<dbReference type="EMBL" id="LBGP01000043">
    <property type="protein sequence ID" value="KQA96967.1"/>
    <property type="molecule type" value="Genomic_DNA"/>
</dbReference>
<accession>A0A0Q0PVV6</accession>
<dbReference type="Proteomes" id="UP000050491">
    <property type="component" value="Unassembled WGS sequence"/>
</dbReference>
<protein>
    <submittedName>
        <fullName evidence="2">Uncharacterized protein</fullName>
    </submittedName>
</protein>
<name>A0A0Q0PVV6_VIBMT</name>
<feature type="transmembrane region" description="Helical" evidence="1">
    <location>
        <begin position="31"/>
        <end position="50"/>
    </location>
</feature>